<feature type="domain" description="Tyr recombinase" evidence="2">
    <location>
        <begin position="6"/>
        <end position="195"/>
    </location>
</feature>
<dbReference type="PROSITE" id="PS51898">
    <property type="entry name" value="TYR_RECOMBINASE"/>
    <property type="match status" value="1"/>
</dbReference>
<dbReference type="Pfam" id="PF00589">
    <property type="entry name" value="Phage_integrase"/>
    <property type="match status" value="1"/>
</dbReference>
<name>A0ABW5WP01_9FLAO</name>
<proteinExistence type="predicted"/>
<evidence type="ECO:0000256" key="1">
    <source>
        <dbReference type="ARBA" id="ARBA00023172"/>
    </source>
</evidence>
<evidence type="ECO:0000313" key="3">
    <source>
        <dbReference type="EMBL" id="MFD2823640.1"/>
    </source>
</evidence>
<evidence type="ECO:0000313" key="4">
    <source>
        <dbReference type="Proteomes" id="UP001597533"/>
    </source>
</evidence>
<accession>A0ABW5WP01</accession>
<dbReference type="RefSeq" id="WP_183487738.1">
    <property type="nucleotide sequence ID" value="NZ_JBHUOV010000002.1"/>
</dbReference>
<dbReference type="InterPro" id="IPR013762">
    <property type="entry name" value="Integrase-like_cat_sf"/>
</dbReference>
<keyword evidence="4" id="KW-1185">Reference proteome</keyword>
<sequence length="195" mass="23038">MKTQPVNYDKMYNEARKMFFDNTDAYSIERKSEYLAYLLALESGLRVSDLLQQKYQNFSFNQKIEKYCFTTLIKKTKSEHTGVISNELYHYIQEYKDAVRVTHNRSSEYIFYNYRTNKTYTRQWLHKRIKMVAKKLKFKNIGVHSIRKASAIHVLDLTGSLSMAQYHLSHKRATTTDKYLGVTKASALEQLAKVF</sequence>
<dbReference type="SUPFAM" id="SSF56349">
    <property type="entry name" value="DNA breaking-rejoining enzymes"/>
    <property type="match status" value="1"/>
</dbReference>
<protein>
    <submittedName>
        <fullName evidence="3">Tyrosine-type recombinase/integrase</fullName>
    </submittedName>
</protein>
<dbReference type="Gene3D" id="1.10.443.10">
    <property type="entry name" value="Intergrase catalytic core"/>
    <property type="match status" value="1"/>
</dbReference>
<dbReference type="Proteomes" id="UP001597533">
    <property type="component" value="Unassembled WGS sequence"/>
</dbReference>
<organism evidence="3 4">
    <name type="scientific">Lacinutrix iliipiscaria</name>
    <dbReference type="NCBI Taxonomy" id="1230532"/>
    <lineage>
        <taxon>Bacteria</taxon>
        <taxon>Pseudomonadati</taxon>
        <taxon>Bacteroidota</taxon>
        <taxon>Flavobacteriia</taxon>
        <taxon>Flavobacteriales</taxon>
        <taxon>Flavobacteriaceae</taxon>
        <taxon>Lacinutrix</taxon>
    </lineage>
</organism>
<keyword evidence="1" id="KW-0233">DNA recombination</keyword>
<dbReference type="InterPro" id="IPR011010">
    <property type="entry name" value="DNA_brk_join_enz"/>
</dbReference>
<dbReference type="CDD" id="cd00397">
    <property type="entry name" value="DNA_BRE_C"/>
    <property type="match status" value="1"/>
</dbReference>
<comment type="caution">
    <text evidence="3">The sequence shown here is derived from an EMBL/GenBank/DDBJ whole genome shotgun (WGS) entry which is preliminary data.</text>
</comment>
<dbReference type="EMBL" id="JBHUOV010000002">
    <property type="protein sequence ID" value="MFD2823640.1"/>
    <property type="molecule type" value="Genomic_DNA"/>
</dbReference>
<gene>
    <name evidence="3" type="ORF">ACFS5M_08165</name>
</gene>
<dbReference type="InterPro" id="IPR002104">
    <property type="entry name" value="Integrase_catalytic"/>
</dbReference>
<evidence type="ECO:0000259" key="2">
    <source>
        <dbReference type="PROSITE" id="PS51898"/>
    </source>
</evidence>
<reference evidence="4" key="1">
    <citation type="journal article" date="2019" name="Int. J. Syst. Evol. Microbiol.">
        <title>The Global Catalogue of Microorganisms (GCM) 10K type strain sequencing project: providing services to taxonomists for standard genome sequencing and annotation.</title>
        <authorList>
            <consortium name="The Broad Institute Genomics Platform"/>
            <consortium name="The Broad Institute Genome Sequencing Center for Infectious Disease"/>
            <person name="Wu L."/>
            <person name="Ma J."/>
        </authorList>
    </citation>
    <scope>NUCLEOTIDE SEQUENCE [LARGE SCALE GENOMIC DNA]</scope>
    <source>
        <strain evidence="4">KCTC 32141</strain>
    </source>
</reference>